<organism evidence="1 2">
    <name type="scientific">Nocardia higoensis</name>
    <dbReference type="NCBI Taxonomy" id="228599"/>
    <lineage>
        <taxon>Bacteria</taxon>
        <taxon>Bacillati</taxon>
        <taxon>Actinomycetota</taxon>
        <taxon>Actinomycetes</taxon>
        <taxon>Mycobacteriales</taxon>
        <taxon>Nocardiaceae</taxon>
        <taxon>Nocardia</taxon>
    </lineage>
</organism>
<accession>A0ABS0DI21</accession>
<dbReference type="Proteomes" id="UP000707731">
    <property type="component" value="Unassembled WGS sequence"/>
</dbReference>
<evidence type="ECO:0000313" key="1">
    <source>
        <dbReference type="EMBL" id="MBF6358110.1"/>
    </source>
</evidence>
<gene>
    <name evidence="1" type="ORF">IU449_26805</name>
</gene>
<comment type="caution">
    <text evidence="1">The sequence shown here is derived from an EMBL/GenBank/DDBJ whole genome shotgun (WGS) entry which is preliminary data.</text>
</comment>
<name>A0ABS0DI21_9NOCA</name>
<protein>
    <submittedName>
        <fullName evidence="1">Uncharacterized protein</fullName>
    </submittedName>
</protein>
<dbReference type="EMBL" id="JADLQN010000010">
    <property type="protein sequence ID" value="MBF6358110.1"/>
    <property type="molecule type" value="Genomic_DNA"/>
</dbReference>
<keyword evidence="2" id="KW-1185">Reference proteome</keyword>
<dbReference type="RefSeq" id="WP_195004949.1">
    <property type="nucleotide sequence ID" value="NZ_JADLQN010000010.1"/>
</dbReference>
<reference evidence="1 2" key="1">
    <citation type="submission" date="2020-10" db="EMBL/GenBank/DDBJ databases">
        <title>Identification of Nocardia species via Next-generation sequencing and recognition of intraspecies genetic diversity.</title>
        <authorList>
            <person name="Li P."/>
            <person name="Li P."/>
            <person name="Lu B."/>
        </authorList>
    </citation>
    <scope>NUCLEOTIDE SEQUENCE [LARGE SCALE GENOMIC DNA]</scope>
    <source>
        <strain evidence="1 2">BJ06-0143</strain>
    </source>
</reference>
<proteinExistence type="predicted"/>
<sequence>MTYIIRTDGSESTGPEGIYLVWGRNHWEDRKIEARDSLDDALHCYEKWEHSGYGDPGCIEGPAGLVPWREVDAWVKAARVRAEQAAAQNRRDGVGQVCFTVELRAPDSDEAAEFARADDLSDAIEILGRLNKPGRVRIVMRVLEWNGWRTERVIHDWAPANEQQEAA</sequence>
<evidence type="ECO:0000313" key="2">
    <source>
        <dbReference type="Proteomes" id="UP000707731"/>
    </source>
</evidence>